<protein>
    <submittedName>
        <fullName evidence="2">Uncharacterized protein</fullName>
    </submittedName>
</protein>
<evidence type="ECO:0000313" key="3">
    <source>
        <dbReference type="Proteomes" id="UP000054538"/>
    </source>
</evidence>
<accession>A0A0D0DBM1</accession>
<organism evidence="2 3">
    <name type="scientific">Paxillus rubicundulus Ve08.2h10</name>
    <dbReference type="NCBI Taxonomy" id="930991"/>
    <lineage>
        <taxon>Eukaryota</taxon>
        <taxon>Fungi</taxon>
        <taxon>Dikarya</taxon>
        <taxon>Basidiomycota</taxon>
        <taxon>Agaricomycotina</taxon>
        <taxon>Agaricomycetes</taxon>
        <taxon>Agaricomycetidae</taxon>
        <taxon>Boletales</taxon>
        <taxon>Paxilineae</taxon>
        <taxon>Paxillaceae</taxon>
        <taxon>Paxillus</taxon>
    </lineage>
</organism>
<dbReference type="OrthoDB" id="2677791at2759"/>
<keyword evidence="3" id="KW-1185">Reference proteome</keyword>
<evidence type="ECO:0000256" key="1">
    <source>
        <dbReference type="SAM" id="MobiDB-lite"/>
    </source>
</evidence>
<feature type="region of interest" description="Disordered" evidence="1">
    <location>
        <begin position="211"/>
        <end position="249"/>
    </location>
</feature>
<feature type="region of interest" description="Disordered" evidence="1">
    <location>
        <begin position="145"/>
        <end position="189"/>
    </location>
</feature>
<reference evidence="2 3" key="1">
    <citation type="submission" date="2014-04" db="EMBL/GenBank/DDBJ databases">
        <authorList>
            <consortium name="DOE Joint Genome Institute"/>
            <person name="Kuo A."/>
            <person name="Kohler A."/>
            <person name="Jargeat P."/>
            <person name="Nagy L.G."/>
            <person name="Floudas D."/>
            <person name="Copeland A."/>
            <person name="Barry K.W."/>
            <person name="Cichocki N."/>
            <person name="Veneault-Fourrey C."/>
            <person name="LaButti K."/>
            <person name="Lindquist E.A."/>
            <person name="Lipzen A."/>
            <person name="Lundell T."/>
            <person name="Morin E."/>
            <person name="Murat C."/>
            <person name="Sun H."/>
            <person name="Tunlid A."/>
            <person name="Henrissat B."/>
            <person name="Grigoriev I.V."/>
            <person name="Hibbett D.S."/>
            <person name="Martin F."/>
            <person name="Nordberg H.P."/>
            <person name="Cantor M.N."/>
            <person name="Hua S.X."/>
        </authorList>
    </citation>
    <scope>NUCLEOTIDE SEQUENCE [LARGE SCALE GENOMIC DNA]</scope>
    <source>
        <strain evidence="2 3">Ve08.2h10</strain>
    </source>
</reference>
<dbReference type="Proteomes" id="UP000054538">
    <property type="component" value="Unassembled WGS sequence"/>
</dbReference>
<reference evidence="3" key="2">
    <citation type="submission" date="2015-01" db="EMBL/GenBank/DDBJ databases">
        <title>Evolutionary Origins and Diversification of the Mycorrhizal Mutualists.</title>
        <authorList>
            <consortium name="DOE Joint Genome Institute"/>
            <consortium name="Mycorrhizal Genomics Consortium"/>
            <person name="Kohler A."/>
            <person name="Kuo A."/>
            <person name="Nagy L.G."/>
            <person name="Floudas D."/>
            <person name="Copeland A."/>
            <person name="Barry K.W."/>
            <person name="Cichocki N."/>
            <person name="Veneault-Fourrey C."/>
            <person name="LaButti K."/>
            <person name="Lindquist E.A."/>
            <person name="Lipzen A."/>
            <person name="Lundell T."/>
            <person name="Morin E."/>
            <person name="Murat C."/>
            <person name="Riley R."/>
            <person name="Ohm R."/>
            <person name="Sun H."/>
            <person name="Tunlid A."/>
            <person name="Henrissat B."/>
            <person name="Grigoriev I.V."/>
            <person name="Hibbett D.S."/>
            <person name="Martin F."/>
        </authorList>
    </citation>
    <scope>NUCLEOTIDE SEQUENCE [LARGE SCALE GENOMIC DNA]</scope>
    <source>
        <strain evidence="3">Ve08.2h10</strain>
    </source>
</reference>
<name>A0A0D0DBM1_9AGAM</name>
<evidence type="ECO:0000313" key="2">
    <source>
        <dbReference type="EMBL" id="KIK94582.1"/>
    </source>
</evidence>
<dbReference type="InParanoid" id="A0A0D0DBM1"/>
<gene>
    <name evidence="2" type="ORF">PAXRUDRAFT_440603</name>
</gene>
<sequence length="281" mass="30968">MPVVTIQDICVSNLRSKSSKIFVQLNVDDRVMWKSSKSKAAPDSKVTWPEQVTLNESETARLSATVYGRRWYISYHKLQHTVDASLGGLITRTPQLVVLPLFNKESQEAGTLTFSITIVPITPITPTISATKAQAVNVMIQTSEETERGAQFSPSGVDSRGTLEPPVVHPSDRQRQTISNSRTPGLGVGMVTKQNRGPELHICTNFGSTEQFLGRHSTSPSRHRPENTSSRNLDPGSPAVQRVSNPRKHPAPLLAVETPKIPNIQSRIRSLAIRCLGCWLF</sequence>
<proteinExistence type="predicted"/>
<dbReference type="AlphaFoldDB" id="A0A0D0DBM1"/>
<dbReference type="HOGENOM" id="CLU_990795_0_0_1"/>
<feature type="compositionally biased region" description="Polar residues" evidence="1">
    <location>
        <begin position="211"/>
        <end position="220"/>
    </location>
</feature>
<dbReference type="EMBL" id="KN825097">
    <property type="protein sequence ID" value="KIK94582.1"/>
    <property type="molecule type" value="Genomic_DNA"/>
</dbReference>